<protein>
    <submittedName>
        <fullName evidence="4">Response regulator receiver domain-containing protein</fullName>
    </submittedName>
</protein>
<dbReference type="GO" id="GO:0000160">
    <property type="term" value="P:phosphorelay signal transduction system"/>
    <property type="evidence" value="ECO:0007669"/>
    <property type="project" value="InterPro"/>
</dbReference>
<comment type="caution">
    <text evidence="4">The sequence shown here is derived from an EMBL/GenBank/DDBJ whole genome shotgun (WGS) entry which is preliminary data.</text>
</comment>
<dbReference type="AlphaFoldDB" id="A0A2W7S6I1"/>
<dbReference type="InterPro" id="IPR050595">
    <property type="entry name" value="Bact_response_regulator"/>
</dbReference>
<dbReference type="OrthoDB" id="7831674at2"/>
<dbReference type="STRING" id="121821.GCA_001870675_01960"/>
<reference evidence="4 5" key="1">
    <citation type="submission" date="2018-06" db="EMBL/GenBank/DDBJ databases">
        <title>Genomic Encyclopedia of Archaeal and Bacterial Type Strains, Phase II (KMG-II): from individual species to whole genera.</title>
        <authorList>
            <person name="Goeker M."/>
        </authorList>
    </citation>
    <scope>NUCLEOTIDE SEQUENCE [LARGE SCALE GENOMIC DNA]</scope>
    <source>
        <strain evidence="4 5">DSM 13087</strain>
    </source>
</reference>
<keyword evidence="1 2" id="KW-0597">Phosphoprotein</keyword>
<feature type="modified residue" description="4-aspartylphosphate" evidence="2">
    <location>
        <position position="79"/>
    </location>
</feature>
<keyword evidence="5" id="KW-1185">Reference proteome</keyword>
<evidence type="ECO:0000313" key="4">
    <source>
        <dbReference type="EMBL" id="PZX46152.1"/>
    </source>
</evidence>
<dbReference type="InterPro" id="IPR011006">
    <property type="entry name" value="CheY-like_superfamily"/>
</dbReference>
<accession>A0A2W7S6I1</accession>
<dbReference type="RefSeq" id="WP_071468671.1">
    <property type="nucleotide sequence ID" value="NZ_MEHT01000007.1"/>
</dbReference>
<dbReference type="SMART" id="SM00448">
    <property type="entry name" value="REC"/>
    <property type="match status" value="1"/>
</dbReference>
<dbReference type="Pfam" id="PF00072">
    <property type="entry name" value="Response_reg"/>
    <property type="match status" value="1"/>
</dbReference>
<gene>
    <name evidence="4" type="ORF">LY56_01123</name>
</gene>
<dbReference type="PROSITE" id="PS50110">
    <property type="entry name" value="RESPONSE_REGULATORY"/>
    <property type="match status" value="1"/>
</dbReference>
<proteinExistence type="predicted"/>
<dbReference type="Gene3D" id="3.40.50.2300">
    <property type="match status" value="1"/>
</dbReference>
<dbReference type="CDD" id="cd00156">
    <property type="entry name" value="REC"/>
    <property type="match status" value="1"/>
</dbReference>
<evidence type="ECO:0000256" key="1">
    <source>
        <dbReference type="ARBA" id="ARBA00022553"/>
    </source>
</evidence>
<dbReference type="Proteomes" id="UP000249364">
    <property type="component" value="Unassembled WGS sequence"/>
</dbReference>
<evidence type="ECO:0000256" key="2">
    <source>
        <dbReference type="PROSITE-ProRule" id="PRU00169"/>
    </source>
</evidence>
<name>A0A2W7S6I1_9RHOB</name>
<dbReference type="InterPro" id="IPR001789">
    <property type="entry name" value="Sig_transdc_resp-reg_receiver"/>
</dbReference>
<dbReference type="PANTHER" id="PTHR44591">
    <property type="entry name" value="STRESS RESPONSE REGULATOR PROTEIN 1"/>
    <property type="match status" value="1"/>
</dbReference>
<evidence type="ECO:0000259" key="3">
    <source>
        <dbReference type="PROSITE" id="PS50110"/>
    </source>
</evidence>
<dbReference type="PANTHER" id="PTHR44591:SF3">
    <property type="entry name" value="RESPONSE REGULATORY DOMAIN-CONTAINING PROTEIN"/>
    <property type="match status" value="1"/>
</dbReference>
<sequence length="233" mass="24818">MNTHSAYSGRRAGERPAVAGVSHRYQQGGTLLLVEDSRLFSDAIRIMFRGTGGRLRRADTLCRARRHLALYTPDAVIIDLGLPDGCGLDLIADCARRPLRVPLIIAISGQPELEAAACAAGADRFMAKPIASLAQFRAALAPSCFATPPNGLGLPKAVPDMGAMRDDFYLALDLLQGPDKGNRRAYALQFIEGLARSLHDTAMLDALGAAQNGAGTGPLVGVLRHRLRAQPLI</sequence>
<organism evidence="4 5">
    <name type="scientific">Roseinatronobacter thiooxidans</name>
    <dbReference type="NCBI Taxonomy" id="121821"/>
    <lineage>
        <taxon>Bacteria</taxon>
        <taxon>Pseudomonadati</taxon>
        <taxon>Pseudomonadota</taxon>
        <taxon>Alphaproteobacteria</taxon>
        <taxon>Rhodobacterales</taxon>
        <taxon>Paracoccaceae</taxon>
        <taxon>Roseinatronobacter</taxon>
    </lineage>
</organism>
<feature type="domain" description="Response regulatory" evidence="3">
    <location>
        <begin position="30"/>
        <end position="143"/>
    </location>
</feature>
<evidence type="ECO:0000313" key="5">
    <source>
        <dbReference type="Proteomes" id="UP000249364"/>
    </source>
</evidence>
<dbReference type="SUPFAM" id="SSF52172">
    <property type="entry name" value="CheY-like"/>
    <property type="match status" value="1"/>
</dbReference>
<dbReference type="EMBL" id="QKZQ01000004">
    <property type="protein sequence ID" value="PZX46152.1"/>
    <property type="molecule type" value="Genomic_DNA"/>
</dbReference>